<keyword evidence="8 9" id="KW-0460">Magnesium</keyword>
<dbReference type="EC" id="3.1.3.25" evidence="4 10"/>
<dbReference type="CDD" id="cd01639">
    <property type="entry name" value="IMPase"/>
    <property type="match status" value="1"/>
</dbReference>
<dbReference type="PRINTS" id="PR01959">
    <property type="entry name" value="SBIMPHPHTASE"/>
</dbReference>
<evidence type="ECO:0000256" key="3">
    <source>
        <dbReference type="ARBA" id="ARBA00009759"/>
    </source>
</evidence>
<evidence type="ECO:0000256" key="6">
    <source>
        <dbReference type="ARBA" id="ARBA00022723"/>
    </source>
</evidence>
<dbReference type="Pfam" id="PF00459">
    <property type="entry name" value="Inositol_P"/>
    <property type="match status" value="1"/>
</dbReference>
<keyword evidence="6 9" id="KW-0479">Metal-binding</keyword>
<feature type="binding site" evidence="9">
    <location>
        <position position="79"/>
    </location>
    <ligand>
        <name>Mg(2+)</name>
        <dbReference type="ChEBI" id="CHEBI:18420"/>
        <label>1</label>
        <note>catalytic</note>
    </ligand>
</feature>
<protein>
    <recommendedName>
        <fullName evidence="5 10">Inositol-1-monophosphatase</fullName>
        <ecNumber evidence="4 10">3.1.3.25</ecNumber>
    </recommendedName>
</protein>
<comment type="catalytic activity">
    <reaction evidence="1 10">
        <text>a myo-inositol phosphate + H2O = myo-inositol + phosphate</text>
        <dbReference type="Rhea" id="RHEA:24056"/>
        <dbReference type="ChEBI" id="CHEBI:15377"/>
        <dbReference type="ChEBI" id="CHEBI:17268"/>
        <dbReference type="ChEBI" id="CHEBI:43474"/>
        <dbReference type="ChEBI" id="CHEBI:84139"/>
        <dbReference type="EC" id="3.1.3.25"/>
    </reaction>
</comment>
<comment type="cofactor">
    <cofactor evidence="2 9 10">
        <name>Mg(2+)</name>
        <dbReference type="ChEBI" id="CHEBI:18420"/>
    </cofactor>
</comment>
<feature type="binding site" evidence="9">
    <location>
        <position position="80"/>
    </location>
    <ligand>
        <name>Mg(2+)</name>
        <dbReference type="ChEBI" id="CHEBI:18420"/>
        <label>1</label>
        <note>catalytic</note>
    </ligand>
</feature>
<evidence type="ECO:0000256" key="4">
    <source>
        <dbReference type="ARBA" id="ARBA00013106"/>
    </source>
</evidence>
<proteinExistence type="inferred from homology"/>
<keyword evidence="7 10" id="KW-0378">Hydrolase</keyword>
<dbReference type="Proteomes" id="UP000025171">
    <property type="component" value="Unassembled WGS sequence"/>
</dbReference>
<feature type="binding site" evidence="9">
    <location>
        <position position="60"/>
    </location>
    <ligand>
        <name>Mg(2+)</name>
        <dbReference type="ChEBI" id="CHEBI:18420"/>
        <label>1</label>
        <note>catalytic</note>
    </ligand>
</feature>
<name>A0A059FHI7_9PROT</name>
<dbReference type="InterPro" id="IPR020550">
    <property type="entry name" value="Inositol_monophosphatase_CS"/>
</dbReference>
<dbReference type="PATRIC" id="fig|1280950.3.peg.2851"/>
<dbReference type="GO" id="GO:0046872">
    <property type="term" value="F:metal ion binding"/>
    <property type="evidence" value="ECO:0007669"/>
    <property type="project" value="UniProtKB-KW"/>
</dbReference>
<keyword evidence="12" id="KW-1185">Reference proteome</keyword>
<evidence type="ECO:0000256" key="9">
    <source>
        <dbReference type="PIRSR" id="PIRSR600760-2"/>
    </source>
</evidence>
<dbReference type="InterPro" id="IPR020583">
    <property type="entry name" value="Inositol_monoP_metal-BS"/>
</dbReference>
<dbReference type="PROSITE" id="PS00630">
    <property type="entry name" value="IMP_2"/>
    <property type="match status" value="1"/>
</dbReference>
<feature type="binding site" evidence="9">
    <location>
        <position position="77"/>
    </location>
    <ligand>
        <name>Mg(2+)</name>
        <dbReference type="ChEBI" id="CHEBI:18420"/>
        <label>1</label>
        <note>catalytic</note>
    </ligand>
</feature>
<dbReference type="STRING" id="1280950.HJO_14186"/>
<comment type="similarity">
    <text evidence="3 10">Belongs to the inositol monophosphatase superfamily.</text>
</comment>
<feature type="binding site" evidence="9">
    <location>
        <position position="207"/>
    </location>
    <ligand>
        <name>Mg(2+)</name>
        <dbReference type="ChEBI" id="CHEBI:18420"/>
        <label>1</label>
        <note>catalytic</note>
    </ligand>
</feature>
<sequence length="263" mass="28460">MIAAARAAGRALARDFGEVENLQVSKKGPGDFVSNADHRAEEIIYAQLSKARPGYGFVMEERGIVEGSDKSNRFIVDPLDGTLNFLHGQPHYSVSIALEREGQLLTGVVFDVAKNEIFWAETGRGAWLEQRKLRVATRRKLSESVIATGTPWIGKSEAAHVSFAREIAAMTPVCAGIRRYGSAALDLAWIAAGRFDGFWERDLKPWDIAAGIVLVREAGGFVEEIDGGDVLKTGSIVAGNEDILPLVQKQIRHAGAFGKAASV</sequence>
<dbReference type="PANTHER" id="PTHR20854:SF4">
    <property type="entry name" value="INOSITOL-1-MONOPHOSPHATASE-RELATED"/>
    <property type="match status" value="1"/>
</dbReference>
<comment type="caution">
    <text evidence="11">The sequence shown here is derived from an EMBL/GenBank/DDBJ whole genome shotgun (WGS) entry which is preliminary data.</text>
</comment>
<dbReference type="InterPro" id="IPR022337">
    <property type="entry name" value="Inositol_monophosphatase_SuhB"/>
</dbReference>
<dbReference type="SUPFAM" id="SSF56655">
    <property type="entry name" value="Carbohydrate phosphatase"/>
    <property type="match status" value="1"/>
</dbReference>
<dbReference type="GO" id="GO:0006020">
    <property type="term" value="P:inositol metabolic process"/>
    <property type="evidence" value="ECO:0007669"/>
    <property type="project" value="TreeGrafter"/>
</dbReference>
<dbReference type="PRINTS" id="PR00377">
    <property type="entry name" value="IMPHPHTASES"/>
</dbReference>
<dbReference type="PANTHER" id="PTHR20854">
    <property type="entry name" value="INOSITOL MONOPHOSPHATASE"/>
    <property type="match status" value="1"/>
</dbReference>
<evidence type="ECO:0000256" key="2">
    <source>
        <dbReference type="ARBA" id="ARBA00001946"/>
    </source>
</evidence>
<evidence type="ECO:0000256" key="7">
    <source>
        <dbReference type="ARBA" id="ARBA00022801"/>
    </source>
</evidence>
<evidence type="ECO:0000313" key="12">
    <source>
        <dbReference type="Proteomes" id="UP000025171"/>
    </source>
</evidence>
<dbReference type="InterPro" id="IPR033942">
    <property type="entry name" value="IMPase"/>
</dbReference>
<dbReference type="FunFam" id="3.30.540.10:FF:000003">
    <property type="entry name" value="Inositol-1-monophosphatase"/>
    <property type="match status" value="1"/>
</dbReference>
<reference evidence="11 12" key="1">
    <citation type="journal article" date="2014" name="Antonie Van Leeuwenhoek">
        <title>Hyphomonas beringensis sp. nov. and Hyphomonas chukchiensis sp. nov., isolated from surface seawater of the Bering Sea and Chukchi Sea.</title>
        <authorList>
            <person name="Li C."/>
            <person name="Lai Q."/>
            <person name="Li G."/>
            <person name="Dong C."/>
            <person name="Wang J."/>
            <person name="Liao Y."/>
            <person name="Shao Z."/>
        </authorList>
    </citation>
    <scope>NUCLEOTIDE SEQUENCE [LARGE SCALE GENOMIC DNA]</scope>
    <source>
        <strain evidence="11 12">MHS-2</strain>
    </source>
</reference>
<dbReference type="InterPro" id="IPR000760">
    <property type="entry name" value="Inositol_monophosphatase-like"/>
</dbReference>
<gene>
    <name evidence="11" type="ORF">HJO_14186</name>
</gene>
<dbReference type="GO" id="GO:0046854">
    <property type="term" value="P:phosphatidylinositol phosphate biosynthetic process"/>
    <property type="evidence" value="ECO:0007669"/>
    <property type="project" value="InterPro"/>
</dbReference>
<dbReference type="PROSITE" id="PS00629">
    <property type="entry name" value="IMP_1"/>
    <property type="match status" value="1"/>
</dbReference>
<dbReference type="AlphaFoldDB" id="A0A059FHI7"/>
<evidence type="ECO:0000256" key="8">
    <source>
        <dbReference type="ARBA" id="ARBA00022842"/>
    </source>
</evidence>
<evidence type="ECO:0000256" key="10">
    <source>
        <dbReference type="RuleBase" id="RU364068"/>
    </source>
</evidence>
<dbReference type="eggNOG" id="COG0483">
    <property type="taxonomic scope" value="Bacteria"/>
</dbReference>
<dbReference type="EMBL" id="ARYK01000007">
    <property type="protein sequence ID" value="KCZ90105.1"/>
    <property type="molecule type" value="Genomic_DNA"/>
</dbReference>
<dbReference type="GO" id="GO:0008934">
    <property type="term" value="F:inositol monophosphate 1-phosphatase activity"/>
    <property type="evidence" value="ECO:0007669"/>
    <property type="project" value="InterPro"/>
</dbReference>
<evidence type="ECO:0000313" key="11">
    <source>
        <dbReference type="EMBL" id="KCZ90105.1"/>
    </source>
</evidence>
<dbReference type="Gene3D" id="3.30.540.10">
    <property type="entry name" value="Fructose-1,6-Bisphosphatase, subunit A, domain 1"/>
    <property type="match status" value="1"/>
</dbReference>
<accession>A0A059FHI7</accession>
<evidence type="ECO:0000256" key="1">
    <source>
        <dbReference type="ARBA" id="ARBA00001033"/>
    </source>
</evidence>
<dbReference type="Gene3D" id="3.40.190.80">
    <property type="match status" value="1"/>
</dbReference>
<organism evidence="11 12">
    <name type="scientific">Hyphomonas johnsonii MHS-2</name>
    <dbReference type="NCBI Taxonomy" id="1280950"/>
    <lineage>
        <taxon>Bacteria</taxon>
        <taxon>Pseudomonadati</taxon>
        <taxon>Pseudomonadota</taxon>
        <taxon>Alphaproteobacteria</taxon>
        <taxon>Hyphomonadales</taxon>
        <taxon>Hyphomonadaceae</taxon>
        <taxon>Hyphomonas</taxon>
    </lineage>
</organism>
<dbReference type="GO" id="GO:0007165">
    <property type="term" value="P:signal transduction"/>
    <property type="evidence" value="ECO:0007669"/>
    <property type="project" value="TreeGrafter"/>
</dbReference>
<evidence type="ECO:0000256" key="5">
    <source>
        <dbReference type="ARBA" id="ARBA00019784"/>
    </source>
</evidence>